<dbReference type="PANTHER" id="PTHR10039:SF17">
    <property type="entry name" value="FUNGAL STAND N-TERMINAL GOODBYE DOMAIN-CONTAINING PROTEIN-RELATED"/>
    <property type="match status" value="1"/>
</dbReference>
<name>A0A9P7KCN6_9AGAR</name>
<sequence length="1295" mass="145619">MGASSGAQGAFERARKAYIELLTAKERARIETPTTLSDLQLQAQSISTAFEENRTRRTSRFFRGLGNVANMLKPFERLLEGMARNNVEVFDEILDFFLTMAQEMDYVKLLEDTFEEAPLVMSVIEELYIAIIDFWAKAVKYYRPKPSKRTRAHSMNIHRYRAHLSTGTRIFSGLSNLLSSNYMAQKFQGLKAAITAQKLRLHHVASAQHFANSVLHHQEIKQQHQTARQTHLIAWIDAPSYESDFNAADKHHYPGTCEWIRQKPEYIGWEERKTDPFLVIYGIPGAGKTVLSSWLINQARTHIRALQEHVVLYHYFKASDVTKDTPVAAMRSLLDQLYEHLRRRMHHLLQDLEANLATRSTKVHVSFADLWAIFSPLTLQYSEPQDTIPAVTIVLDAMDECKGSKPLVRELQKLVDIAAGAIKVIVTARRSGDHVDEFARFSIHRLLFLEISRDDVKHDIASFTQYKINKIERLRGPHLESLRSSIIAELGKAENHQGMFLWTYLMCKEVKRQLQVSAIWRLLQNLPRGLDAMYARICKGMAENDQHKDFGKSVLQWIVASSRPLRFGELEQALKTMQTQSSKADHFFDDDVYDDDYGLGLLWSRKDIVEACGDLVTYTGLDEGDMVGLIHLSARQFLRSNPTQLHLPPDLQPSLTSISSFLVDVSRAECVMGATCIDFLLSGSLHSDSYFARPLNLSGVLDDSTFLKRHPLFQYAVEYWPEYLLDVLEAISGEPETRRLLEKVVAFAAHTFSSTWLEEYMRQMGTEFTLYTAQRLSAAPSSIVPSDFLLWAQRVAQMVDDYAQTLSRKPQLVRICLQKSPTDFSSTSHSRSQAVLSFRPVNTSDANESVNGMAPMYPPLEKSSRTWLHYDSTSDSLFAVDGCADAIRLKRQVMKTGMRLRSQAASEAGDAMDTRDLTYALRSAAVSARAGFIAVTFLPVIAASGGAQRLYRTVCWSLITSATLSSASEWAEVAFVDRAETPRSDIFANRDYAVARANVVAFGKDNTLITPAGIWNLLTEELVDGPHSIYDPAPELRVTNTCFSGRGERVARVVRNSMQNAIEVEVLDISGVSLFRKGFLEDLESNELNLLNFSYSGEKIVVAKQFTQQSPPSDRDQLGPGRFSSRKLTFSFECFLVNDLKNIVLATPYPLSGLKYPQFSADETKLVAAIEGGLGRITDNTATSGYSIIVWSLAIDECGTPPPNHAPMVYLFKMWDPDFTFCIAPPPRGSAADEAIIVNKTGIISRRSIDTFWTSDDDRYLLELSRDILLAREGTTLSVLENGDVLGSMMCSDST</sequence>
<dbReference type="InterPro" id="IPR027417">
    <property type="entry name" value="P-loop_NTPase"/>
</dbReference>
<keyword evidence="1" id="KW-0677">Repeat</keyword>
<evidence type="ECO:0000256" key="1">
    <source>
        <dbReference type="ARBA" id="ARBA00022737"/>
    </source>
</evidence>
<keyword evidence="4" id="KW-1185">Reference proteome</keyword>
<dbReference type="EMBL" id="JABCKV010000073">
    <property type="protein sequence ID" value="KAG5644354.1"/>
    <property type="molecule type" value="Genomic_DNA"/>
</dbReference>
<evidence type="ECO:0000259" key="2">
    <source>
        <dbReference type="Pfam" id="PF24883"/>
    </source>
</evidence>
<organism evidence="3 4">
    <name type="scientific">Asterophora parasitica</name>
    <dbReference type="NCBI Taxonomy" id="117018"/>
    <lineage>
        <taxon>Eukaryota</taxon>
        <taxon>Fungi</taxon>
        <taxon>Dikarya</taxon>
        <taxon>Basidiomycota</taxon>
        <taxon>Agaricomycotina</taxon>
        <taxon>Agaricomycetes</taxon>
        <taxon>Agaricomycetidae</taxon>
        <taxon>Agaricales</taxon>
        <taxon>Tricholomatineae</taxon>
        <taxon>Lyophyllaceae</taxon>
        <taxon>Asterophora</taxon>
    </lineage>
</organism>
<protein>
    <recommendedName>
        <fullName evidence="2">Nephrocystin 3-like N-terminal domain-containing protein</fullName>
    </recommendedName>
</protein>
<reference evidence="3" key="2">
    <citation type="submission" date="2021-10" db="EMBL/GenBank/DDBJ databases">
        <title>Phylogenomics reveals ancestral predisposition of the termite-cultivated fungus Termitomyces towards a domesticated lifestyle.</title>
        <authorList>
            <person name="Auxier B."/>
            <person name="Grum-Grzhimaylo A."/>
            <person name="Cardenas M.E."/>
            <person name="Lodge J.D."/>
            <person name="Laessoe T."/>
            <person name="Pedersen O."/>
            <person name="Smith M.E."/>
            <person name="Kuyper T.W."/>
            <person name="Franco-Molano E.A."/>
            <person name="Baroni T.J."/>
            <person name="Aanen D.K."/>
        </authorList>
    </citation>
    <scope>NUCLEOTIDE SEQUENCE</scope>
    <source>
        <strain evidence="3">AP01</strain>
        <tissue evidence="3">Mycelium</tissue>
    </source>
</reference>
<evidence type="ECO:0000313" key="3">
    <source>
        <dbReference type="EMBL" id="KAG5644354.1"/>
    </source>
</evidence>
<feature type="domain" description="Nephrocystin 3-like N-terminal" evidence="2">
    <location>
        <begin position="255"/>
        <end position="429"/>
    </location>
</feature>
<dbReference type="Proteomes" id="UP000775547">
    <property type="component" value="Unassembled WGS sequence"/>
</dbReference>
<reference evidence="3" key="1">
    <citation type="submission" date="2020-07" db="EMBL/GenBank/DDBJ databases">
        <authorList>
            <person name="Nieuwenhuis M."/>
            <person name="Van De Peppel L.J.J."/>
        </authorList>
    </citation>
    <scope>NUCLEOTIDE SEQUENCE</scope>
    <source>
        <strain evidence="3">AP01</strain>
        <tissue evidence="3">Mycelium</tissue>
    </source>
</reference>
<proteinExistence type="predicted"/>
<dbReference type="OrthoDB" id="7464126at2759"/>
<gene>
    <name evidence="3" type="ORF">DXG03_008651</name>
</gene>
<evidence type="ECO:0000313" key="4">
    <source>
        <dbReference type="Proteomes" id="UP000775547"/>
    </source>
</evidence>
<dbReference type="InterPro" id="IPR056884">
    <property type="entry name" value="NPHP3-like_N"/>
</dbReference>
<comment type="caution">
    <text evidence="3">The sequence shown here is derived from an EMBL/GenBank/DDBJ whole genome shotgun (WGS) entry which is preliminary data.</text>
</comment>
<dbReference type="SUPFAM" id="SSF52540">
    <property type="entry name" value="P-loop containing nucleoside triphosphate hydrolases"/>
    <property type="match status" value="1"/>
</dbReference>
<dbReference type="Pfam" id="PF24883">
    <property type="entry name" value="NPHP3_N"/>
    <property type="match status" value="1"/>
</dbReference>
<dbReference type="PANTHER" id="PTHR10039">
    <property type="entry name" value="AMELOGENIN"/>
    <property type="match status" value="1"/>
</dbReference>
<dbReference type="Gene3D" id="3.40.50.300">
    <property type="entry name" value="P-loop containing nucleotide triphosphate hydrolases"/>
    <property type="match status" value="1"/>
</dbReference>
<accession>A0A9P7KCN6</accession>